<evidence type="ECO:0008006" key="3">
    <source>
        <dbReference type="Google" id="ProtNLM"/>
    </source>
</evidence>
<sequence length="100" mass="11903">MRLTIPHQFSKFEAAKRVREALLKARPQMREHISNFEERWEGDMLHFSFNLQGKGITGTLEITEKEYLINATLPLRWRLFEGKLKRMIEEQMGQYLHGKA</sequence>
<protein>
    <recommendedName>
        <fullName evidence="3">Polyhydroxyalkanoic acid synthase</fullName>
    </recommendedName>
</protein>
<dbReference type="Pfam" id="PF09650">
    <property type="entry name" value="PHA_gran_rgn"/>
    <property type="match status" value="1"/>
</dbReference>
<gene>
    <name evidence="1" type="ORF">A2671_00135</name>
</gene>
<dbReference type="EMBL" id="MFKQ01000015">
    <property type="protein sequence ID" value="OGG47301.1"/>
    <property type="molecule type" value="Genomic_DNA"/>
</dbReference>
<accession>A0A1F6CE55</accession>
<dbReference type="InterPro" id="IPR013433">
    <property type="entry name" value="PHA_gran_rgn"/>
</dbReference>
<evidence type="ECO:0000313" key="1">
    <source>
        <dbReference type="EMBL" id="OGG47301.1"/>
    </source>
</evidence>
<evidence type="ECO:0000313" key="2">
    <source>
        <dbReference type="Proteomes" id="UP000178344"/>
    </source>
</evidence>
<name>A0A1F6CE55_9BACT</name>
<reference evidence="1 2" key="1">
    <citation type="journal article" date="2016" name="Nat. Commun.">
        <title>Thousands of microbial genomes shed light on interconnected biogeochemical processes in an aquifer system.</title>
        <authorList>
            <person name="Anantharaman K."/>
            <person name="Brown C.T."/>
            <person name="Hug L.A."/>
            <person name="Sharon I."/>
            <person name="Castelle C.J."/>
            <person name="Probst A.J."/>
            <person name="Thomas B.C."/>
            <person name="Singh A."/>
            <person name="Wilkins M.J."/>
            <person name="Karaoz U."/>
            <person name="Brodie E.L."/>
            <person name="Williams K.H."/>
            <person name="Hubbard S.S."/>
            <person name="Banfield J.F."/>
        </authorList>
    </citation>
    <scope>NUCLEOTIDE SEQUENCE [LARGE SCALE GENOMIC DNA]</scope>
</reference>
<dbReference type="AlphaFoldDB" id="A0A1F6CE55"/>
<proteinExistence type="predicted"/>
<organism evidence="1 2">
    <name type="scientific">Candidatus Kaiserbacteria bacterium RIFCSPHIGHO2_01_FULL_49_13</name>
    <dbReference type="NCBI Taxonomy" id="1798477"/>
    <lineage>
        <taxon>Bacteria</taxon>
        <taxon>Candidatus Kaiseribacteriota</taxon>
    </lineage>
</organism>
<comment type="caution">
    <text evidence="1">The sequence shown here is derived from an EMBL/GenBank/DDBJ whole genome shotgun (WGS) entry which is preliminary data.</text>
</comment>
<dbReference type="Proteomes" id="UP000178344">
    <property type="component" value="Unassembled WGS sequence"/>
</dbReference>